<dbReference type="OrthoDB" id="6122624at2759"/>
<evidence type="ECO:0000313" key="4">
    <source>
        <dbReference type="Proteomes" id="UP000030746"/>
    </source>
</evidence>
<keyword evidence="1" id="KW-0812">Transmembrane</keyword>
<dbReference type="RefSeq" id="XP_009058305.1">
    <property type="nucleotide sequence ID" value="XM_009060057.1"/>
</dbReference>
<dbReference type="EMBL" id="KB202284">
    <property type="protein sequence ID" value="ESO91035.1"/>
    <property type="molecule type" value="Genomic_DNA"/>
</dbReference>
<keyword evidence="1" id="KW-1133">Transmembrane helix</keyword>
<keyword evidence="2" id="KW-0732">Signal</keyword>
<dbReference type="AlphaFoldDB" id="V4A7N7"/>
<dbReference type="KEGG" id="lgi:LOTGIDRAFT_233524"/>
<dbReference type="CTD" id="20249293"/>
<dbReference type="GeneID" id="20249293"/>
<evidence type="ECO:0000256" key="1">
    <source>
        <dbReference type="SAM" id="Phobius"/>
    </source>
</evidence>
<dbReference type="HOGENOM" id="CLU_1226014_0_0_1"/>
<proteinExistence type="predicted"/>
<evidence type="ECO:0000313" key="3">
    <source>
        <dbReference type="EMBL" id="ESO91035.1"/>
    </source>
</evidence>
<gene>
    <name evidence="3" type="ORF">LOTGIDRAFT_233524</name>
</gene>
<keyword evidence="1" id="KW-0472">Membrane</keyword>
<feature type="transmembrane region" description="Helical" evidence="1">
    <location>
        <begin position="205"/>
        <end position="225"/>
    </location>
</feature>
<feature type="signal peptide" evidence="2">
    <location>
        <begin position="1"/>
        <end position="18"/>
    </location>
</feature>
<organism evidence="3 4">
    <name type="scientific">Lottia gigantea</name>
    <name type="common">Giant owl limpet</name>
    <dbReference type="NCBI Taxonomy" id="225164"/>
    <lineage>
        <taxon>Eukaryota</taxon>
        <taxon>Metazoa</taxon>
        <taxon>Spiralia</taxon>
        <taxon>Lophotrochozoa</taxon>
        <taxon>Mollusca</taxon>
        <taxon>Gastropoda</taxon>
        <taxon>Patellogastropoda</taxon>
        <taxon>Lottioidea</taxon>
        <taxon>Lottiidae</taxon>
        <taxon>Lottia</taxon>
    </lineage>
</organism>
<feature type="chain" id="PRO_5004718420" evidence="2">
    <location>
        <begin position="19"/>
        <end position="226"/>
    </location>
</feature>
<dbReference type="Proteomes" id="UP000030746">
    <property type="component" value="Unassembled WGS sequence"/>
</dbReference>
<evidence type="ECO:0000256" key="2">
    <source>
        <dbReference type="SAM" id="SignalP"/>
    </source>
</evidence>
<sequence>MINRLVLCVVFIGYSVNGQVIDTRICSTFSTNTTECQSGDKALPTSDYPGEIDIDTVKTLFRDRTAIKKACKSENKAKYRAAAVCIANSYRHCADNDFKTLIPTGEKYGEAIDLVCDNEETADHILNCLSDSYIDCTANKVARGSYTTSVDRSKPFSDHKEYYCGVAQIEEECARDDIDVQECLDTGTYDKFVELRNILRPTACGASAVIFTASLLFVSLIASFFH</sequence>
<reference evidence="3 4" key="1">
    <citation type="journal article" date="2013" name="Nature">
        <title>Insights into bilaterian evolution from three spiralian genomes.</title>
        <authorList>
            <person name="Simakov O."/>
            <person name="Marletaz F."/>
            <person name="Cho S.J."/>
            <person name="Edsinger-Gonzales E."/>
            <person name="Havlak P."/>
            <person name="Hellsten U."/>
            <person name="Kuo D.H."/>
            <person name="Larsson T."/>
            <person name="Lv J."/>
            <person name="Arendt D."/>
            <person name="Savage R."/>
            <person name="Osoegawa K."/>
            <person name="de Jong P."/>
            <person name="Grimwood J."/>
            <person name="Chapman J.A."/>
            <person name="Shapiro H."/>
            <person name="Aerts A."/>
            <person name="Otillar R.P."/>
            <person name="Terry A.Y."/>
            <person name="Boore J.L."/>
            <person name="Grigoriev I.V."/>
            <person name="Lindberg D.R."/>
            <person name="Seaver E.C."/>
            <person name="Weisblat D.A."/>
            <person name="Putnam N.H."/>
            <person name="Rokhsar D.S."/>
        </authorList>
    </citation>
    <scope>NUCLEOTIDE SEQUENCE [LARGE SCALE GENOMIC DNA]</scope>
</reference>
<name>V4A7N7_LOTGI</name>
<protein>
    <submittedName>
        <fullName evidence="3">Uncharacterized protein</fullName>
    </submittedName>
</protein>
<keyword evidence="4" id="KW-1185">Reference proteome</keyword>
<accession>V4A7N7</accession>